<dbReference type="InterPro" id="IPR007886">
    <property type="entry name" value="AlaDH/PNT_N"/>
</dbReference>
<evidence type="ECO:0000313" key="10">
    <source>
        <dbReference type="Proteomes" id="UP000657931"/>
    </source>
</evidence>
<comment type="similarity">
    <text evidence="2 6">Belongs to the AlaDH/PNT family.</text>
</comment>
<dbReference type="PROSITE" id="PS00836">
    <property type="entry name" value="ALADH_PNT_1"/>
    <property type="match status" value="1"/>
</dbReference>
<evidence type="ECO:0000313" key="9">
    <source>
        <dbReference type="EMBL" id="MBD7939142.1"/>
    </source>
</evidence>
<name>A0ABR8QV50_9BACI</name>
<evidence type="ECO:0000256" key="2">
    <source>
        <dbReference type="ARBA" id="ARBA00005689"/>
    </source>
</evidence>
<evidence type="ECO:0000256" key="3">
    <source>
        <dbReference type="ARBA" id="ARBA00012897"/>
    </source>
</evidence>
<dbReference type="Gene3D" id="3.40.50.720">
    <property type="entry name" value="NAD(P)-binding Rossmann-like Domain"/>
    <property type="match status" value="2"/>
</dbReference>
<dbReference type="InterPro" id="IPR008141">
    <property type="entry name" value="Ala_DH"/>
</dbReference>
<dbReference type="Proteomes" id="UP000657931">
    <property type="component" value="Unassembled WGS sequence"/>
</dbReference>
<reference evidence="9 10" key="1">
    <citation type="submission" date="2020-08" db="EMBL/GenBank/DDBJ databases">
        <title>A Genomic Blueprint of the Chicken Gut Microbiome.</title>
        <authorList>
            <person name="Gilroy R."/>
            <person name="Ravi A."/>
            <person name="Getino M."/>
            <person name="Pursley I."/>
            <person name="Horton D.L."/>
            <person name="Alikhan N.-F."/>
            <person name="Baker D."/>
            <person name="Gharbi K."/>
            <person name="Hall N."/>
            <person name="Watson M."/>
            <person name="Adriaenssens E.M."/>
            <person name="Foster-Nyarko E."/>
            <person name="Jarju S."/>
            <person name="Secka A."/>
            <person name="Antonio M."/>
            <person name="Oren A."/>
            <person name="Chaudhuri R."/>
            <person name="La Ragione R.M."/>
            <person name="Hildebrand F."/>
            <person name="Pallen M.J."/>
        </authorList>
    </citation>
    <scope>NUCLEOTIDE SEQUENCE [LARGE SCALE GENOMIC DNA]</scope>
    <source>
        <strain evidence="9 10">Sa5YUA1</strain>
    </source>
</reference>
<organism evidence="9 10">
    <name type="scientific">Cytobacillus stercorigallinarum</name>
    <dbReference type="NCBI Taxonomy" id="2762240"/>
    <lineage>
        <taxon>Bacteria</taxon>
        <taxon>Bacillati</taxon>
        <taxon>Bacillota</taxon>
        <taxon>Bacilli</taxon>
        <taxon>Bacillales</taxon>
        <taxon>Bacillaceae</taxon>
        <taxon>Cytobacillus</taxon>
    </lineage>
</organism>
<evidence type="ECO:0000256" key="6">
    <source>
        <dbReference type="PIRNR" id="PIRNR000183"/>
    </source>
</evidence>
<proteinExistence type="inferred from homology"/>
<dbReference type="SMART" id="SM01003">
    <property type="entry name" value="AlaDh_PNT_N"/>
    <property type="match status" value="1"/>
</dbReference>
<dbReference type="RefSeq" id="WP_191816836.1">
    <property type="nucleotide sequence ID" value="NZ_JACSQT010000012.1"/>
</dbReference>
<comment type="caution">
    <text evidence="9">The sequence shown here is derived from an EMBL/GenBank/DDBJ whole genome shotgun (WGS) entry which is preliminary data.</text>
</comment>
<feature type="domain" description="Alanine dehydrogenase/pyridine nucleotide transhydrogenase N-terminal" evidence="8">
    <location>
        <begin position="4"/>
        <end position="135"/>
    </location>
</feature>
<dbReference type="CDD" id="cd05305">
    <property type="entry name" value="L-AlaDH"/>
    <property type="match status" value="1"/>
</dbReference>
<evidence type="ECO:0000256" key="1">
    <source>
        <dbReference type="ARBA" id="ARBA00005206"/>
    </source>
</evidence>
<evidence type="ECO:0000256" key="5">
    <source>
        <dbReference type="ARBA" id="ARBA00023027"/>
    </source>
</evidence>
<protein>
    <recommendedName>
        <fullName evidence="3 6">Alanine dehydrogenase</fullName>
        <ecNumber evidence="3 6">1.4.1.1</ecNumber>
    </recommendedName>
</protein>
<dbReference type="SUPFAM" id="SSF51735">
    <property type="entry name" value="NAD(P)-binding Rossmann-fold domains"/>
    <property type="match status" value="1"/>
</dbReference>
<dbReference type="SMART" id="SM01002">
    <property type="entry name" value="AlaDh_PNT_C"/>
    <property type="match status" value="1"/>
</dbReference>
<dbReference type="SUPFAM" id="SSF52283">
    <property type="entry name" value="Formate/glycerate dehydrogenase catalytic domain-like"/>
    <property type="match status" value="1"/>
</dbReference>
<dbReference type="PANTHER" id="PTHR42795:SF1">
    <property type="entry name" value="ALANINE DEHYDROGENASE"/>
    <property type="match status" value="1"/>
</dbReference>
<dbReference type="Pfam" id="PF05222">
    <property type="entry name" value="AlaDh_PNT_N"/>
    <property type="match status" value="1"/>
</dbReference>
<dbReference type="InterPro" id="IPR008143">
    <property type="entry name" value="Ala_DH/PNT_CS2"/>
</dbReference>
<sequence>MIIGVPKEIKNNENRVAMTPAGVDALVKAGHEVLIETTAGLGSGFQDQDYELTGAKIVGTAKEAWAAEMVMKVKEPLPTEYDYFRKGLVLFTYLHLAAEPELADALVKSGVTAIAYETVEVNRTLPLLTPMSEVAGRMATQVGAQFLQKTNGGQGILLAGVPGVSRGKVTIIGGGVVGINAAKMAIGLGADVTIIDLSPERLRQLDDIFGNSIQTLMSNPFNIAESVKEADLVIGAVLIPGAKAPKLVTEEMIQTMKPGAVVIDVAVDQGGILETVDHVTTHDDPTYIKHGVVHYAVANMPGAVPRTSTIALTNVTIPYALQIATKGAHLAVEQNPALKLGVNVVNGHVTYEAVARDLGYDYVQVDAAFTNEGITN</sequence>
<evidence type="ECO:0000259" key="7">
    <source>
        <dbReference type="SMART" id="SM01002"/>
    </source>
</evidence>
<keyword evidence="4 6" id="KW-0560">Oxidoreductase</keyword>
<dbReference type="PANTHER" id="PTHR42795">
    <property type="entry name" value="ALANINE DEHYDROGENASE"/>
    <property type="match status" value="1"/>
</dbReference>
<dbReference type="InterPro" id="IPR008142">
    <property type="entry name" value="AlaDH/PNT_CS1"/>
</dbReference>
<dbReference type="NCBIfam" id="TIGR00518">
    <property type="entry name" value="alaDH"/>
    <property type="match status" value="1"/>
</dbReference>
<keyword evidence="5 6" id="KW-0520">NAD</keyword>
<comment type="catalytic activity">
    <reaction evidence="6">
        <text>L-alanine + NAD(+) + H2O = pyruvate + NH4(+) + NADH + H(+)</text>
        <dbReference type="Rhea" id="RHEA:18405"/>
        <dbReference type="ChEBI" id="CHEBI:15361"/>
        <dbReference type="ChEBI" id="CHEBI:15377"/>
        <dbReference type="ChEBI" id="CHEBI:15378"/>
        <dbReference type="ChEBI" id="CHEBI:28938"/>
        <dbReference type="ChEBI" id="CHEBI:57540"/>
        <dbReference type="ChEBI" id="CHEBI:57945"/>
        <dbReference type="ChEBI" id="CHEBI:57972"/>
        <dbReference type="EC" id="1.4.1.1"/>
    </reaction>
</comment>
<feature type="domain" description="Alanine dehydrogenase/pyridine nucleotide transhydrogenase NAD(H)-binding" evidence="7">
    <location>
        <begin position="147"/>
        <end position="296"/>
    </location>
</feature>
<comment type="pathway">
    <text evidence="1">Amino-acid degradation; L-alanine degradation via dehydrogenase pathway; NH(3) and pyruvate from L-alanine: step 1/1.</text>
</comment>
<dbReference type="EC" id="1.4.1.1" evidence="3 6"/>
<dbReference type="InterPro" id="IPR036291">
    <property type="entry name" value="NAD(P)-bd_dom_sf"/>
</dbReference>
<evidence type="ECO:0000256" key="4">
    <source>
        <dbReference type="ARBA" id="ARBA00023002"/>
    </source>
</evidence>
<accession>A0ABR8QV50</accession>
<dbReference type="EMBL" id="JACSQT010000012">
    <property type="protein sequence ID" value="MBD7939142.1"/>
    <property type="molecule type" value="Genomic_DNA"/>
</dbReference>
<keyword evidence="10" id="KW-1185">Reference proteome</keyword>
<dbReference type="InterPro" id="IPR007698">
    <property type="entry name" value="AlaDH/PNT_NAD(H)-bd"/>
</dbReference>
<evidence type="ECO:0000259" key="8">
    <source>
        <dbReference type="SMART" id="SM01003"/>
    </source>
</evidence>
<dbReference type="GO" id="GO:0000286">
    <property type="term" value="F:alanine dehydrogenase activity"/>
    <property type="evidence" value="ECO:0007669"/>
    <property type="project" value="UniProtKB-EC"/>
</dbReference>
<dbReference type="Pfam" id="PF01262">
    <property type="entry name" value="AlaDh_PNT_C"/>
    <property type="match status" value="1"/>
</dbReference>
<dbReference type="PROSITE" id="PS00837">
    <property type="entry name" value="ALADH_PNT_2"/>
    <property type="match status" value="1"/>
</dbReference>
<dbReference type="PIRSF" id="PIRSF000183">
    <property type="entry name" value="Alanine_dh"/>
    <property type="match status" value="1"/>
</dbReference>
<gene>
    <name evidence="9" type="primary">ald</name>
    <name evidence="9" type="ORF">H9655_19060</name>
</gene>